<keyword evidence="1" id="KW-0732">Signal</keyword>
<protein>
    <submittedName>
        <fullName evidence="2">Uncharacterized protein</fullName>
    </submittedName>
</protein>
<feature type="signal peptide" evidence="1">
    <location>
        <begin position="1"/>
        <end position="18"/>
    </location>
</feature>
<dbReference type="EMBL" id="AQGV01000015">
    <property type="protein sequence ID" value="MBE0370459.1"/>
    <property type="molecule type" value="Genomic_DNA"/>
</dbReference>
<evidence type="ECO:0000313" key="2">
    <source>
        <dbReference type="EMBL" id="MBE0370459.1"/>
    </source>
</evidence>
<feature type="chain" id="PRO_5046147691" evidence="1">
    <location>
        <begin position="19"/>
        <end position="316"/>
    </location>
</feature>
<dbReference type="RefSeq" id="WP_192509568.1">
    <property type="nucleotide sequence ID" value="NZ_AQGV01000015.1"/>
</dbReference>
<organism evidence="2 3">
    <name type="scientific">Pseudoalteromonas aurantia 208</name>
    <dbReference type="NCBI Taxonomy" id="1314867"/>
    <lineage>
        <taxon>Bacteria</taxon>
        <taxon>Pseudomonadati</taxon>
        <taxon>Pseudomonadota</taxon>
        <taxon>Gammaproteobacteria</taxon>
        <taxon>Alteromonadales</taxon>
        <taxon>Pseudoalteromonadaceae</taxon>
        <taxon>Pseudoalteromonas</taxon>
    </lineage>
</organism>
<proteinExistence type="predicted"/>
<gene>
    <name evidence="2" type="ORF">PAUR_b0502</name>
</gene>
<comment type="caution">
    <text evidence="2">The sequence shown here is derived from an EMBL/GenBank/DDBJ whole genome shotgun (WGS) entry which is preliminary data.</text>
</comment>
<sequence>MKTLFSSILLFIAIHSHASGLESQISQPTSLALQSHQNTASPPHIYTCKGIWKLMDKGGPGNDPMMLAYSDDGCVVERNGPIQSTYNAIMGQVLPQFRRVESNYKELITQFIYNAAAQADANVKNISANLTGLMKMRIDGVVDSQGYVPVTFSNFGMHGVGKLRKYQLGMKIHIYINIKYNNLVVKGKYNVHTGQLIATPSISSYQPEVYTKVKLPFFLKILDDLIPEIFNKLQTEFGRIVTDVFEFFGVDMSQSIPQAIQHIVNIEPETFVQIKPLNGYNVGEHVLYELNVRRGFVSMKDGDNTISIEYMHTPRR</sequence>
<keyword evidence="3" id="KW-1185">Reference proteome</keyword>
<reference evidence="2 3" key="1">
    <citation type="submission" date="2015-03" db="EMBL/GenBank/DDBJ databases">
        <title>Genome sequence of Pseudoalteromonas aurantia.</title>
        <authorList>
            <person name="Xie B.-B."/>
            <person name="Rong J.-C."/>
            <person name="Qin Q.-L."/>
            <person name="Zhang Y.-Z."/>
        </authorList>
    </citation>
    <scope>NUCLEOTIDE SEQUENCE [LARGE SCALE GENOMIC DNA]</scope>
    <source>
        <strain evidence="2 3">208</strain>
    </source>
</reference>
<name>A0ABR9EJ52_9GAMM</name>
<evidence type="ECO:0000256" key="1">
    <source>
        <dbReference type="SAM" id="SignalP"/>
    </source>
</evidence>
<dbReference type="Proteomes" id="UP000615755">
    <property type="component" value="Unassembled WGS sequence"/>
</dbReference>
<accession>A0ABR9EJ52</accession>
<evidence type="ECO:0000313" key="3">
    <source>
        <dbReference type="Proteomes" id="UP000615755"/>
    </source>
</evidence>